<dbReference type="Gene3D" id="1.10.260.40">
    <property type="entry name" value="lambda repressor-like DNA-binding domains"/>
    <property type="match status" value="1"/>
</dbReference>
<feature type="domain" description="HTH lacI-type" evidence="5">
    <location>
        <begin position="6"/>
        <end position="60"/>
    </location>
</feature>
<dbReference type="CDD" id="cd01392">
    <property type="entry name" value="HTH_LacI"/>
    <property type="match status" value="1"/>
</dbReference>
<dbReference type="SUPFAM" id="SSF47413">
    <property type="entry name" value="lambda repressor-like DNA-binding domains"/>
    <property type="match status" value="1"/>
</dbReference>
<evidence type="ECO:0000256" key="3">
    <source>
        <dbReference type="ARBA" id="ARBA00023163"/>
    </source>
</evidence>
<reference evidence="6 7" key="1">
    <citation type="submission" date="2023-12" db="EMBL/GenBank/DDBJ databases">
        <title>Micromonospora sp. nov., isolated from Atacama Desert.</title>
        <authorList>
            <person name="Carro L."/>
            <person name="Golinska P."/>
            <person name="Klenk H.-P."/>
            <person name="Goodfellow M."/>
        </authorList>
    </citation>
    <scope>NUCLEOTIDE SEQUENCE [LARGE SCALE GENOMIC DNA]</scope>
    <source>
        <strain evidence="6 7">4G53</strain>
    </source>
</reference>
<dbReference type="InterPro" id="IPR010982">
    <property type="entry name" value="Lambda_DNA-bd_dom_sf"/>
</dbReference>
<evidence type="ECO:0000259" key="5">
    <source>
        <dbReference type="PROSITE" id="PS50932"/>
    </source>
</evidence>
<keyword evidence="7" id="KW-1185">Reference proteome</keyword>
<dbReference type="Proteomes" id="UP001290101">
    <property type="component" value="Unassembled WGS sequence"/>
</dbReference>
<evidence type="ECO:0000256" key="1">
    <source>
        <dbReference type="ARBA" id="ARBA00023015"/>
    </source>
</evidence>
<dbReference type="PROSITE" id="PS00356">
    <property type="entry name" value="HTH_LACI_1"/>
    <property type="match status" value="1"/>
</dbReference>
<organism evidence="6 7">
    <name type="scientific">Micromonospora sicca</name>
    <dbReference type="NCBI Taxonomy" id="2202420"/>
    <lineage>
        <taxon>Bacteria</taxon>
        <taxon>Bacillati</taxon>
        <taxon>Actinomycetota</taxon>
        <taxon>Actinomycetes</taxon>
        <taxon>Micromonosporales</taxon>
        <taxon>Micromonosporaceae</taxon>
        <taxon>Micromonospora</taxon>
    </lineage>
</organism>
<dbReference type="PROSITE" id="PS50932">
    <property type="entry name" value="HTH_LACI_2"/>
    <property type="match status" value="1"/>
</dbReference>
<gene>
    <name evidence="6" type="ORF">U2F25_10825</name>
</gene>
<comment type="caution">
    <text evidence="6">The sequence shown here is derived from an EMBL/GenBank/DDBJ whole genome shotgun (WGS) entry which is preliminary data.</text>
</comment>
<dbReference type="RefSeq" id="WP_236647935.1">
    <property type="nucleotide sequence ID" value="NZ_JAXOTQ010000011.1"/>
</dbReference>
<dbReference type="PANTHER" id="PTHR30146:SF109">
    <property type="entry name" value="HTH-TYPE TRANSCRIPTIONAL REGULATOR GALS"/>
    <property type="match status" value="1"/>
</dbReference>
<protein>
    <submittedName>
        <fullName evidence="6">Substrate-binding domain-containing protein</fullName>
    </submittedName>
</protein>
<dbReference type="InterPro" id="IPR000843">
    <property type="entry name" value="HTH_LacI"/>
</dbReference>
<sequence>MNRPPVSIRDVASMAGVSVGTVSNVLNRPDIVADVTRRRVLDAIRDLGFVRNESARHLRAGHSRTIGLVVLDVANPFFTDVARGVEDSANDAGLAVILCNSDDDPAKESRYLDLLEEQRVQGILITPVTTTTHRLEHLRERGTPIVLLDRRATDDTQCSVAVNDVLGGELAVRHLLAQGHKHLAFVGGPFTIRQVQERQQGALQAMRAAGRDPGELHIVETSALNVAAGRDAAARLAGAMPRPTAVFCANDLLALGVLQEMTRRGVRIPHDVAIVGYDDIDFAAAAAVPLTSVRQPRHLLGRTAAELLIEEATEDSSHQHRQVVFDPELVVRDSSDRTIGRRPRHRRPSPEGAAATPHPA</sequence>
<dbReference type="CDD" id="cd06293">
    <property type="entry name" value="PBP1_LacI-like"/>
    <property type="match status" value="1"/>
</dbReference>
<evidence type="ECO:0000256" key="2">
    <source>
        <dbReference type="ARBA" id="ARBA00023125"/>
    </source>
</evidence>
<dbReference type="InterPro" id="IPR046335">
    <property type="entry name" value="LacI/GalR-like_sensor"/>
</dbReference>
<dbReference type="Pfam" id="PF13377">
    <property type="entry name" value="Peripla_BP_3"/>
    <property type="match status" value="1"/>
</dbReference>
<keyword evidence="3" id="KW-0804">Transcription</keyword>
<keyword evidence="2" id="KW-0238">DNA-binding</keyword>
<dbReference type="Pfam" id="PF00356">
    <property type="entry name" value="LacI"/>
    <property type="match status" value="1"/>
</dbReference>
<proteinExistence type="predicted"/>
<accession>A0ABU5JBN1</accession>
<dbReference type="SMART" id="SM00354">
    <property type="entry name" value="HTH_LACI"/>
    <property type="match status" value="1"/>
</dbReference>
<evidence type="ECO:0000313" key="7">
    <source>
        <dbReference type="Proteomes" id="UP001290101"/>
    </source>
</evidence>
<keyword evidence="1" id="KW-0805">Transcription regulation</keyword>
<dbReference type="InterPro" id="IPR028082">
    <property type="entry name" value="Peripla_BP_I"/>
</dbReference>
<evidence type="ECO:0000313" key="6">
    <source>
        <dbReference type="EMBL" id="MDZ5489953.1"/>
    </source>
</evidence>
<feature type="region of interest" description="Disordered" evidence="4">
    <location>
        <begin position="334"/>
        <end position="360"/>
    </location>
</feature>
<dbReference type="SUPFAM" id="SSF53822">
    <property type="entry name" value="Periplasmic binding protein-like I"/>
    <property type="match status" value="1"/>
</dbReference>
<name>A0ABU5JBN1_9ACTN</name>
<dbReference type="EMBL" id="JAXOTQ010000011">
    <property type="protein sequence ID" value="MDZ5489953.1"/>
    <property type="molecule type" value="Genomic_DNA"/>
</dbReference>
<dbReference type="Gene3D" id="3.40.50.2300">
    <property type="match status" value="2"/>
</dbReference>
<dbReference type="PANTHER" id="PTHR30146">
    <property type="entry name" value="LACI-RELATED TRANSCRIPTIONAL REPRESSOR"/>
    <property type="match status" value="1"/>
</dbReference>
<evidence type="ECO:0000256" key="4">
    <source>
        <dbReference type="SAM" id="MobiDB-lite"/>
    </source>
</evidence>